<gene>
    <name evidence="1" type="ORF">Fmac_032734</name>
</gene>
<keyword evidence="2" id="KW-1185">Reference proteome</keyword>
<dbReference type="EMBL" id="JBGMDY010000011">
    <property type="protein sequence ID" value="KAL2318858.1"/>
    <property type="molecule type" value="Genomic_DNA"/>
</dbReference>
<dbReference type="AlphaFoldDB" id="A0ABD1L668"/>
<protein>
    <submittedName>
        <fullName evidence="1">Uncharacterized protein</fullName>
    </submittedName>
</protein>
<dbReference type="Proteomes" id="UP001603857">
    <property type="component" value="Unassembled WGS sequence"/>
</dbReference>
<evidence type="ECO:0000313" key="1">
    <source>
        <dbReference type="EMBL" id="KAL2318858.1"/>
    </source>
</evidence>
<proteinExistence type="predicted"/>
<organism evidence="1 2">
    <name type="scientific">Flemingia macrophylla</name>
    <dbReference type="NCBI Taxonomy" id="520843"/>
    <lineage>
        <taxon>Eukaryota</taxon>
        <taxon>Viridiplantae</taxon>
        <taxon>Streptophyta</taxon>
        <taxon>Embryophyta</taxon>
        <taxon>Tracheophyta</taxon>
        <taxon>Spermatophyta</taxon>
        <taxon>Magnoliopsida</taxon>
        <taxon>eudicotyledons</taxon>
        <taxon>Gunneridae</taxon>
        <taxon>Pentapetalae</taxon>
        <taxon>rosids</taxon>
        <taxon>fabids</taxon>
        <taxon>Fabales</taxon>
        <taxon>Fabaceae</taxon>
        <taxon>Papilionoideae</taxon>
        <taxon>50 kb inversion clade</taxon>
        <taxon>NPAAA clade</taxon>
        <taxon>indigoferoid/millettioid clade</taxon>
        <taxon>Phaseoleae</taxon>
        <taxon>Flemingia</taxon>
    </lineage>
</organism>
<name>A0ABD1L668_9FABA</name>
<sequence>MNNPFWASGIDVLGYSLNALRFSNLGFQDADSPPRAMERKMGFRRMRWGGGCRGDAQAGQGAPLPHGCGGSLTLTVLDKGRLLRRPLDVPTRNRLVTHIIMVILARTRPTS</sequence>
<evidence type="ECO:0000313" key="2">
    <source>
        <dbReference type="Proteomes" id="UP001603857"/>
    </source>
</evidence>
<comment type="caution">
    <text evidence="1">The sequence shown here is derived from an EMBL/GenBank/DDBJ whole genome shotgun (WGS) entry which is preliminary data.</text>
</comment>
<reference evidence="1 2" key="1">
    <citation type="submission" date="2024-08" db="EMBL/GenBank/DDBJ databases">
        <title>Insights into the chromosomal genome structure of Flemingia macrophylla.</title>
        <authorList>
            <person name="Ding Y."/>
            <person name="Zhao Y."/>
            <person name="Bi W."/>
            <person name="Wu M."/>
            <person name="Zhao G."/>
            <person name="Gong Y."/>
            <person name="Li W."/>
            <person name="Zhang P."/>
        </authorList>
    </citation>
    <scope>NUCLEOTIDE SEQUENCE [LARGE SCALE GENOMIC DNA]</scope>
    <source>
        <strain evidence="1">DYQJB</strain>
        <tissue evidence="1">Leaf</tissue>
    </source>
</reference>
<accession>A0ABD1L668</accession>